<dbReference type="EMBL" id="MTEJ01000446">
    <property type="protein sequence ID" value="OQX02912.1"/>
    <property type="molecule type" value="Genomic_DNA"/>
</dbReference>
<accession>A0A1Y1QDA2</accession>
<dbReference type="InterPro" id="IPR036388">
    <property type="entry name" value="WH-like_DNA-bd_sf"/>
</dbReference>
<evidence type="ECO:0000259" key="2">
    <source>
        <dbReference type="Pfam" id="PF01051"/>
    </source>
</evidence>
<sequence length="267" mass="30672">MKTPLIVAKSNKVIESSYRLTLNEQRLVLACIAQIKKGRVVSVEDRFEVSAAEFATVFDMTVDQAYRELQEVAERLYARSITIQNPDPKDPRITHLKTRWISSIAYLPKHGALILRFAKDILPFISLLEGSFKPYLLEAVAGMSSIYGIRFYELMMQWESKGEREIALVDLKRMLELEGKYAAIKDFKVYVLEPAMRDINEHSDLEASYTQRKAGRVVTHLIFKFKPKAGKRDKKSVVKITKAEIERQARPGESYEQVEARLRASIQ</sequence>
<evidence type="ECO:0000313" key="3">
    <source>
        <dbReference type="EMBL" id="OQX02912.1"/>
    </source>
</evidence>
<dbReference type="GO" id="GO:0003887">
    <property type="term" value="F:DNA-directed DNA polymerase activity"/>
    <property type="evidence" value="ECO:0007669"/>
    <property type="project" value="InterPro"/>
</dbReference>
<reference evidence="3 4" key="1">
    <citation type="submission" date="2017-01" db="EMBL/GenBank/DDBJ databases">
        <title>Novel large sulfur bacteria in the metagenomes of groundwater-fed chemosynthetic microbial mats in the Lake Huron basin.</title>
        <authorList>
            <person name="Sharrar A.M."/>
            <person name="Flood B.E."/>
            <person name="Bailey J.V."/>
            <person name="Jones D.S."/>
            <person name="Biddanda B."/>
            <person name="Ruberg S.A."/>
            <person name="Marcus D.N."/>
            <person name="Dick G.J."/>
        </authorList>
    </citation>
    <scope>NUCLEOTIDE SEQUENCE [LARGE SCALE GENOMIC DNA]</scope>
    <source>
        <strain evidence="3">A8</strain>
    </source>
</reference>
<dbReference type="AlphaFoldDB" id="A0A1Y1QDA2"/>
<comment type="caution">
    <text evidence="3">The sequence shown here is derived from an EMBL/GenBank/DDBJ whole genome shotgun (WGS) entry which is preliminary data.</text>
</comment>
<dbReference type="GO" id="GO:0006270">
    <property type="term" value="P:DNA replication initiation"/>
    <property type="evidence" value="ECO:0007669"/>
    <property type="project" value="InterPro"/>
</dbReference>
<evidence type="ECO:0000313" key="4">
    <source>
        <dbReference type="Proteomes" id="UP000192491"/>
    </source>
</evidence>
<protein>
    <recommendedName>
        <fullName evidence="2">Initiator Rep protein WH1 domain-containing protein</fullName>
    </recommendedName>
</protein>
<dbReference type="SUPFAM" id="SSF46785">
    <property type="entry name" value="Winged helix' DNA-binding domain"/>
    <property type="match status" value="2"/>
</dbReference>
<name>A0A1Y1QDA2_9GAMM</name>
<dbReference type="Pfam" id="PF21205">
    <property type="entry name" value="Rep3_C"/>
    <property type="match status" value="1"/>
</dbReference>
<dbReference type="InterPro" id="IPR036390">
    <property type="entry name" value="WH_DNA-bd_sf"/>
</dbReference>
<feature type="domain" description="Initiator Rep protein WH1" evidence="2">
    <location>
        <begin position="6"/>
        <end position="156"/>
    </location>
</feature>
<evidence type="ECO:0000256" key="1">
    <source>
        <dbReference type="ARBA" id="ARBA00038283"/>
    </source>
</evidence>
<comment type="similarity">
    <text evidence="1">Belongs to the initiator RepB protein family.</text>
</comment>
<dbReference type="Pfam" id="PF01051">
    <property type="entry name" value="Rep3_N"/>
    <property type="match status" value="1"/>
</dbReference>
<organism evidence="3 4">
    <name type="scientific">Thiothrix lacustris</name>
    <dbReference type="NCBI Taxonomy" id="525917"/>
    <lineage>
        <taxon>Bacteria</taxon>
        <taxon>Pseudomonadati</taxon>
        <taxon>Pseudomonadota</taxon>
        <taxon>Gammaproteobacteria</taxon>
        <taxon>Thiotrichales</taxon>
        <taxon>Thiotrichaceae</taxon>
        <taxon>Thiothrix</taxon>
    </lineage>
</organism>
<dbReference type="InterPro" id="IPR000525">
    <property type="entry name" value="Initiator_Rep_WH1"/>
</dbReference>
<dbReference type="Proteomes" id="UP000192491">
    <property type="component" value="Unassembled WGS sequence"/>
</dbReference>
<dbReference type="Gene3D" id="1.10.10.10">
    <property type="entry name" value="Winged helix-like DNA-binding domain superfamily/Winged helix DNA-binding domain"/>
    <property type="match status" value="2"/>
</dbReference>
<gene>
    <name evidence="3" type="ORF">BWK73_41145</name>
</gene>
<proteinExistence type="inferred from homology"/>